<feature type="transmembrane region" description="Helical" evidence="4">
    <location>
        <begin position="446"/>
        <end position="466"/>
    </location>
</feature>
<evidence type="ECO:0000256" key="2">
    <source>
        <dbReference type="ARBA" id="ARBA00022723"/>
    </source>
</evidence>
<comment type="caution">
    <text evidence="6">The sequence shown here is derived from an EMBL/GenBank/DDBJ whole genome shotgun (WGS) entry which is preliminary data.</text>
</comment>
<dbReference type="OrthoDB" id="9805159at2"/>
<organism evidence="6 7">
    <name type="scientific">Gracilibacillus halophilus YIM-C55.5</name>
    <dbReference type="NCBI Taxonomy" id="1308866"/>
    <lineage>
        <taxon>Bacteria</taxon>
        <taxon>Bacillati</taxon>
        <taxon>Bacillota</taxon>
        <taxon>Bacilli</taxon>
        <taxon>Bacillales</taxon>
        <taxon>Bacillaceae</taxon>
        <taxon>Gracilibacillus</taxon>
    </lineage>
</organism>
<dbReference type="InterPro" id="IPR017853">
    <property type="entry name" value="GH"/>
</dbReference>
<evidence type="ECO:0000259" key="5">
    <source>
        <dbReference type="SMART" id="SM00642"/>
    </source>
</evidence>
<evidence type="ECO:0000313" key="7">
    <source>
        <dbReference type="Proteomes" id="UP000012283"/>
    </source>
</evidence>
<dbReference type="AlphaFoldDB" id="N4W7D1"/>
<dbReference type="Pfam" id="PF22026">
    <property type="entry name" value="Alpha-amylase_C_2"/>
    <property type="match status" value="1"/>
</dbReference>
<dbReference type="PANTHER" id="PTHR10357:SF215">
    <property type="entry name" value="ALPHA-AMYLASE 1"/>
    <property type="match status" value="1"/>
</dbReference>
<gene>
    <name evidence="6" type="ORF">J416_12132</name>
</gene>
<keyword evidence="7" id="KW-1185">Reference proteome</keyword>
<dbReference type="RefSeq" id="WP_003472122.1">
    <property type="nucleotide sequence ID" value="NZ_APML01000056.1"/>
</dbReference>
<sequence>MKQKIWLCIWLIWMISFSFTITVIANENQASDEMYYILVDRFTNGTSVNDRQVNLDDPNAFHGGDLAGVNQQLSHVQQLGMETINISPVMETDVYHGFAVTDFRSVSSHFGSLEDLQQLVASAHDKNMKVILDFPLTQMSEDHSWVENRPEWVIRADENPESQMPRPDFQESEVVDYFVETISFWLDEANVDGFHFYADAQIPDHVMNTFVDTVHQKGDHTAIVDGRATNEGMQMNQSLQQQMTSVFKQAGTSLEPLFASENSSKQEDVLFLESLTTNRFAYEAVQAEHNPVTRVKLALTYMYTVPGQPMLYQGLEVPMDNGKPTPDHRMARINQTEEEVVQRIEKLSELRSQYPALVDGELEYIEQEGAMSVYKRQLNDQEIYIAINNDEVTQMAELESISGAKQLRGVLYDDIVREQEDGTHQMILERETANIFIVEEDTGLNWPFLSFLIVVFGGFITFVIVMTKKNT</sequence>
<accession>N4W7D1</accession>
<dbReference type="Gene3D" id="2.60.40.1180">
    <property type="entry name" value="Golgi alpha-mannosidase II"/>
    <property type="match status" value="1"/>
</dbReference>
<evidence type="ECO:0000313" key="6">
    <source>
        <dbReference type="EMBL" id="ENH96158.1"/>
    </source>
</evidence>
<dbReference type="Gene3D" id="3.20.20.80">
    <property type="entry name" value="Glycosidases"/>
    <property type="match status" value="1"/>
</dbReference>
<feature type="transmembrane region" description="Helical" evidence="4">
    <location>
        <begin position="7"/>
        <end position="25"/>
    </location>
</feature>
<dbReference type="InterPro" id="IPR054174">
    <property type="entry name" value="Alpha-amylase-like_C"/>
</dbReference>
<dbReference type="GO" id="GO:0046872">
    <property type="term" value="F:metal ion binding"/>
    <property type="evidence" value="ECO:0007669"/>
    <property type="project" value="UniProtKB-KW"/>
</dbReference>
<comment type="cofactor">
    <cofactor evidence="1">
        <name>Ca(2+)</name>
        <dbReference type="ChEBI" id="CHEBI:29108"/>
    </cofactor>
</comment>
<dbReference type="InterPro" id="IPR006047">
    <property type="entry name" value="GH13_cat_dom"/>
</dbReference>
<dbReference type="SUPFAM" id="SSF51445">
    <property type="entry name" value="(Trans)glycosidases"/>
    <property type="match status" value="1"/>
</dbReference>
<keyword evidence="4" id="KW-0812">Transmembrane</keyword>
<dbReference type="InterPro" id="IPR013780">
    <property type="entry name" value="Glyco_hydro_b"/>
</dbReference>
<name>N4W7D1_9BACI</name>
<protein>
    <submittedName>
        <fullName evidence="6">Alpha-amylase family protein</fullName>
    </submittedName>
</protein>
<keyword evidence="3" id="KW-0732">Signal</keyword>
<keyword evidence="2" id="KW-0479">Metal-binding</keyword>
<keyword evidence="4" id="KW-0472">Membrane</keyword>
<dbReference type="SMART" id="SM00642">
    <property type="entry name" value="Aamy"/>
    <property type="match status" value="1"/>
</dbReference>
<dbReference type="STRING" id="1308866.J416_12132"/>
<dbReference type="SUPFAM" id="SSF51011">
    <property type="entry name" value="Glycosyl hydrolase domain"/>
    <property type="match status" value="1"/>
</dbReference>
<evidence type="ECO:0000256" key="1">
    <source>
        <dbReference type="ARBA" id="ARBA00001913"/>
    </source>
</evidence>
<evidence type="ECO:0000256" key="4">
    <source>
        <dbReference type="SAM" id="Phobius"/>
    </source>
</evidence>
<dbReference type="eggNOG" id="COG0366">
    <property type="taxonomic scope" value="Bacteria"/>
</dbReference>
<dbReference type="GO" id="GO:0005975">
    <property type="term" value="P:carbohydrate metabolic process"/>
    <property type="evidence" value="ECO:0007669"/>
    <property type="project" value="InterPro"/>
</dbReference>
<reference evidence="6 7" key="1">
    <citation type="submission" date="2013-03" db="EMBL/GenBank/DDBJ databases">
        <title>Draft genome sequence of Gracibacillus halophilus YIM-C55.5, a moderately halophilic and thermophilic organism from the Xiaochaidamu salt lake.</title>
        <authorList>
            <person name="Sugumar T."/>
            <person name="Polireddy D.R."/>
            <person name="Antony A."/>
            <person name="Madhava Y.R."/>
            <person name="Sivakumar N."/>
        </authorList>
    </citation>
    <scope>NUCLEOTIDE SEQUENCE [LARGE SCALE GENOMIC DNA]</scope>
    <source>
        <strain evidence="6 7">YIM-C55.5</strain>
    </source>
</reference>
<dbReference type="Proteomes" id="UP000012283">
    <property type="component" value="Unassembled WGS sequence"/>
</dbReference>
<proteinExistence type="predicted"/>
<feature type="domain" description="Glycosyl hydrolase family 13 catalytic" evidence="5">
    <location>
        <begin position="36"/>
        <end position="351"/>
    </location>
</feature>
<dbReference type="PANTHER" id="PTHR10357">
    <property type="entry name" value="ALPHA-AMYLASE FAMILY MEMBER"/>
    <property type="match status" value="1"/>
</dbReference>
<dbReference type="Pfam" id="PF00128">
    <property type="entry name" value="Alpha-amylase"/>
    <property type="match status" value="1"/>
</dbReference>
<dbReference type="EMBL" id="APML01000056">
    <property type="protein sequence ID" value="ENH96158.1"/>
    <property type="molecule type" value="Genomic_DNA"/>
</dbReference>
<dbReference type="PATRIC" id="fig|1308866.3.peg.2453"/>
<keyword evidence="4" id="KW-1133">Transmembrane helix</keyword>
<evidence type="ECO:0000256" key="3">
    <source>
        <dbReference type="ARBA" id="ARBA00022729"/>
    </source>
</evidence>